<evidence type="ECO:0000313" key="2">
    <source>
        <dbReference type="EMBL" id="ATR78395.1"/>
    </source>
</evidence>
<dbReference type="STRING" id="34062.AXE82_10285"/>
<dbReference type="SUPFAM" id="SSF56300">
    <property type="entry name" value="Metallo-dependent phosphatases"/>
    <property type="match status" value="1"/>
</dbReference>
<dbReference type="GO" id="GO:0016787">
    <property type="term" value="F:hydrolase activity"/>
    <property type="evidence" value="ECO:0007669"/>
    <property type="project" value="InterPro"/>
</dbReference>
<gene>
    <name evidence="2" type="ORF">NP7_03435</name>
</gene>
<name>A0A2D2LTP0_FAUOS</name>
<dbReference type="Gene3D" id="3.60.21.10">
    <property type="match status" value="1"/>
</dbReference>
<organism evidence="2 3">
    <name type="scientific">Faucicola osloensis</name>
    <name type="common">Moraxella osloensis</name>
    <dbReference type="NCBI Taxonomy" id="34062"/>
    <lineage>
        <taxon>Bacteria</taxon>
        <taxon>Pseudomonadati</taxon>
        <taxon>Pseudomonadota</taxon>
        <taxon>Gammaproteobacteria</taxon>
        <taxon>Moraxellales</taxon>
        <taxon>Moraxellaceae</taxon>
        <taxon>Faucicola</taxon>
    </lineage>
</organism>
<dbReference type="PANTHER" id="PTHR37844:SF2">
    <property type="entry name" value="SER_THR PROTEIN PHOSPHATASE SUPERFAMILY (AFU_ORTHOLOGUE AFUA_1G14840)"/>
    <property type="match status" value="1"/>
</dbReference>
<evidence type="ECO:0000313" key="3">
    <source>
        <dbReference type="Proteomes" id="UP000229340"/>
    </source>
</evidence>
<feature type="domain" description="Calcineurin-like phosphoesterase" evidence="1">
    <location>
        <begin position="4"/>
        <end position="224"/>
    </location>
</feature>
<sequence>MPVRFQVLSDLHIDSYARRDLPIGEIPYTNADAILVAGDTSNGLLGIEWLIGESKRLDKPIFVIVGNHEYFGHNILDLDAQIKALTQDTQVHFLQCASVEFMGVRIIGTTLWTDYQYQLQENTLQIAQQFMRDYREIYYDNRLLTPQDTVAIHERQRAWLQNALTQSEKDAITTVVMTHHSISPLSIAPKYANFPSNAGFVVDLSEWLQRDFAPDIWLHGHTHEAFDYQQGHTRVIVNPRAYPNEISSTGIVFDWHKVIEVMV</sequence>
<dbReference type="Proteomes" id="UP000229340">
    <property type="component" value="Chromosome"/>
</dbReference>
<reference evidence="3" key="1">
    <citation type="submission" date="2017-11" db="EMBL/GenBank/DDBJ databases">
        <title>Complete genome sequence of Moraxella osloensis NP7 isolated from human skin.</title>
        <authorList>
            <person name="Lee K."/>
            <person name="Lim J.Y."/>
            <person name="Hwang I."/>
        </authorList>
    </citation>
    <scope>NUCLEOTIDE SEQUENCE [LARGE SCALE GENOMIC DNA]</scope>
    <source>
        <strain evidence="3">NP7</strain>
    </source>
</reference>
<proteinExistence type="predicted"/>
<evidence type="ECO:0000259" key="1">
    <source>
        <dbReference type="Pfam" id="PF00149"/>
    </source>
</evidence>
<dbReference type="Pfam" id="PF00149">
    <property type="entry name" value="Metallophos"/>
    <property type="match status" value="1"/>
</dbReference>
<dbReference type="InterPro" id="IPR004843">
    <property type="entry name" value="Calcineurin-like_PHP"/>
</dbReference>
<accession>A0A2D2LTP0</accession>
<dbReference type="EMBL" id="CP024443">
    <property type="protein sequence ID" value="ATR78395.1"/>
    <property type="molecule type" value="Genomic_DNA"/>
</dbReference>
<dbReference type="AlphaFoldDB" id="A0A2D2LTP0"/>
<dbReference type="PANTHER" id="PTHR37844">
    <property type="entry name" value="SER/THR PROTEIN PHOSPHATASE SUPERFAMILY (AFU_ORTHOLOGUE AFUA_1G14840)"/>
    <property type="match status" value="1"/>
</dbReference>
<dbReference type="RefSeq" id="WP_100269706.1">
    <property type="nucleotide sequence ID" value="NZ_CP024443.1"/>
</dbReference>
<protein>
    <submittedName>
        <fullName evidence="2">Metallophosphoesterase</fullName>
    </submittedName>
</protein>
<dbReference type="InterPro" id="IPR029052">
    <property type="entry name" value="Metallo-depent_PP-like"/>
</dbReference>